<name>J0WXB3_AURST</name>
<dbReference type="SUPFAM" id="SSF55811">
    <property type="entry name" value="Nudix"/>
    <property type="match status" value="1"/>
</dbReference>
<dbReference type="KEGG" id="adl:AURDEDRAFT_146559"/>
<dbReference type="Proteomes" id="UP000006514">
    <property type="component" value="Unassembled WGS sequence"/>
</dbReference>
<reference evidence="2" key="1">
    <citation type="journal article" date="2012" name="Science">
        <title>The Paleozoic origin of enzymatic lignin decomposition reconstructed from 31 fungal genomes.</title>
        <authorList>
            <person name="Floudas D."/>
            <person name="Binder M."/>
            <person name="Riley R."/>
            <person name="Barry K."/>
            <person name="Blanchette R.A."/>
            <person name="Henrissat B."/>
            <person name="Martinez A.T."/>
            <person name="Otillar R."/>
            <person name="Spatafora J.W."/>
            <person name="Yadav J.S."/>
            <person name="Aerts A."/>
            <person name="Benoit I."/>
            <person name="Boyd A."/>
            <person name="Carlson A."/>
            <person name="Copeland A."/>
            <person name="Coutinho P.M."/>
            <person name="de Vries R.P."/>
            <person name="Ferreira P."/>
            <person name="Findley K."/>
            <person name="Foster B."/>
            <person name="Gaskell J."/>
            <person name="Glotzer D."/>
            <person name="Gorecki P."/>
            <person name="Heitman J."/>
            <person name="Hesse C."/>
            <person name="Hori C."/>
            <person name="Igarashi K."/>
            <person name="Jurgens J.A."/>
            <person name="Kallen N."/>
            <person name="Kersten P."/>
            <person name="Kohler A."/>
            <person name="Kuees U."/>
            <person name="Kumar T.K.A."/>
            <person name="Kuo A."/>
            <person name="LaButti K."/>
            <person name="Larrondo L.F."/>
            <person name="Lindquist E."/>
            <person name="Ling A."/>
            <person name="Lombard V."/>
            <person name="Lucas S."/>
            <person name="Lundell T."/>
            <person name="Martin R."/>
            <person name="McLaughlin D.J."/>
            <person name="Morgenstern I."/>
            <person name="Morin E."/>
            <person name="Murat C."/>
            <person name="Nagy L.G."/>
            <person name="Nolan M."/>
            <person name="Ohm R.A."/>
            <person name="Patyshakuliyeva A."/>
            <person name="Rokas A."/>
            <person name="Ruiz-Duenas F.J."/>
            <person name="Sabat G."/>
            <person name="Salamov A."/>
            <person name="Samejima M."/>
            <person name="Schmutz J."/>
            <person name="Slot J.C."/>
            <person name="St John F."/>
            <person name="Stenlid J."/>
            <person name="Sun H."/>
            <person name="Sun S."/>
            <person name="Syed K."/>
            <person name="Tsang A."/>
            <person name="Wiebenga A."/>
            <person name="Young D."/>
            <person name="Pisabarro A."/>
            <person name="Eastwood D.C."/>
            <person name="Martin F."/>
            <person name="Cullen D."/>
            <person name="Grigoriev I.V."/>
            <person name="Hibbett D.S."/>
        </authorList>
    </citation>
    <scope>NUCLEOTIDE SEQUENCE [LARGE SCALE GENOMIC DNA]</scope>
    <source>
        <strain evidence="2">TFB10046</strain>
    </source>
</reference>
<accession>J0WXB3</accession>
<protein>
    <recommendedName>
        <fullName evidence="3">Nudix hydrolase domain-containing protein</fullName>
    </recommendedName>
</protein>
<proteinExistence type="predicted"/>
<keyword evidence="2" id="KW-1185">Reference proteome</keyword>
<dbReference type="AlphaFoldDB" id="J0WXB3"/>
<evidence type="ECO:0000313" key="1">
    <source>
        <dbReference type="EMBL" id="EJD39540.1"/>
    </source>
</evidence>
<dbReference type="OrthoDB" id="10501879at2759"/>
<evidence type="ECO:0000313" key="2">
    <source>
        <dbReference type="Proteomes" id="UP000006514"/>
    </source>
</evidence>
<dbReference type="EMBL" id="JH687812">
    <property type="protein sequence ID" value="EJD39540.1"/>
    <property type="molecule type" value="Genomic_DNA"/>
</dbReference>
<dbReference type="InParanoid" id="J0WXB3"/>
<dbReference type="InterPro" id="IPR015797">
    <property type="entry name" value="NUDIX_hydrolase-like_dom_sf"/>
</dbReference>
<organism evidence="1 2">
    <name type="scientific">Auricularia subglabra (strain TFB-10046 / SS5)</name>
    <name type="common">White-rot fungus</name>
    <name type="synonym">Auricularia delicata (strain TFB10046)</name>
    <dbReference type="NCBI Taxonomy" id="717982"/>
    <lineage>
        <taxon>Eukaryota</taxon>
        <taxon>Fungi</taxon>
        <taxon>Dikarya</taxon>
        <taxon>Basidiomycota</taxon>
        <taxon>Agaricomycotina</taxon>
        <taxon>Agaricomycetes</taxon>
        <taxon>Auriculariales</taxon>
        <taxon>Auriculariaceae</taxon>
        <taxon>Auricularia</taxon>
    </lineage>
</organism>
<sequence>MAQTTKQIIKLDPRVLPIHTEYTNHRLGTLAYSAADLAFQSGAVIINKNGKVLLLEDIKSGRIELPRSGIPRSLEDLFTSPLEFAEEKTGLSLERLPLLKITRRYRDPNVAKWGLLEQELVFGDSTTTNPFSVGIDIVYLQHPDFPDSRQSITSWYAGFVREHPPSGSAHNGVRLHFMSIEEAIQTVQDPYCDHVAAAALTLFEAVWKGTRDRVGIPS</sequence>
<evidence type="ECO:0008006" key="3">
    <source>
        <dbReference type="Google" id="ProtNLM"/>
    </source>
</evidence>
<gene>
    <name evidence="1" type="ORF">AURDEDRAFT_146559</name>
</gene>